<organism evidence="2 3">
    <name type="scientific">Pseudomonas paracarnis</name>
    <dbReference type="NCBI Taxonomy" id="2750625"/>
    <lineage>
        <taxon>Bacteria</taxon>
        <taxon>Pseudomonadati</taxon>
        <taxon>Pseudomonadota</taxon>
        <taxon>Gammaproteobacteria</taxon>
        <taxon>Pseudomonadales</taxon>
        <taxon>Pseudomonadaceae</taxon>
        <taxon>Pseudomonas</taxon>
    </lineage>
</organism>
<accession>A0ABU6BTW2</accession>
<dbReference type="InterPro" id="IPR045691">
    <property type="entry name" value="DUF6056"/>
</dbReference>
<comment type="caution">
    <text evidence="2">The sequence shown here is derived from an EMBL/GenBank/DDBJ whole genome shotgun (WGS) entry which is preliminary data.</text>
</comment>
<evidence type="ECO:0000313" key="2">
    <source>
        <dbReference type="EMBL" id="MEB3783759.1"/>
    </source>
</evidence>
<gene>
    <name evidence="2" type="ORF">LLW09_14500</name>
</gene>
<dbReference type="RefSeq" id="WP_220381643.1">
    <property type="nucleotide sequence ID" value="NZ_JAEFBF010000013.1"/>
</dbReference>
<keyword evidence="1" id="KW-1133">Transmembrane helix</keyword>
<keyword evidence="3" id="KW-1185">Reference proteome</keyword>
<feature type="transmembrane region" description="Helical" evidence="1">
    <location>
        <begin position="307"/>
        <end position="325"/>
    </location>
</feature>
<feature type="transmembrane region" description="Helical" evidence="1">
    <location>
        <begin position="334"/>
        <end position="355"/>
    </location>
</feature>
<proteinExistence type="predicted"/>
<feature type="transmembrane region" description="Helical" evidence="1">
    <location>
        <begin position="7"/>
        <end position="26"/>
    </location>
</feature>
<evidence type="ECO:0000256" key="1">
    <source>
        <dbReference type="SAM" id="Phobius"/>
    </source>
</evidence>
<sequence length="550" mass="61178">MTKRISFGLALAFVFIAVLIPSLHVPMQSDDFAYYSLGLSLDAQIVHYMGWSGRIVTNFISSYLLNVLPHFAYETVNAAVFTLLVLFVSIMPSSLGVEKSKTSSLALLIIFSLYWIANPALGETSFWIVGSTNYLWTSMFVCGYFVFIFRMLSRCCGPKESFYATILGFLAGCSNENTSVVVVLITIFIVLAEKNKRASLYGLAGSIVGAAVLILSPGNKSRSNSFVEWKSLSFVEKFDLHFYDRFPAIMSTYWQVYLVFVISILAVLFISKPNKKQLLYAMVFFVGAVLANAAFLASPYVPARAGNGALVLMLVSLSFVVSGLLESAEKLKKLIYVVTVSCFILIYFVPSYYLFSSAVSNVWAQNKIKESMIFDAKSNGLKHVEVPNYYFTKLLKPSDSLASFDNSAINLYYGVEDIKYFPVGFNYANIEKNPKIDVDLQVANGVTMNSIYAYDEGVFGKSKLLFKVSGDINSYFASGAAMYVHVFMRDGTYVNRDTASPTIRIDGAAYTFAELGVDYRQIDRIELGIYKSTQMLSSFVIKDPEFSVSD</sequence>
<feature type="transmembrane region" description="Helical" evidence="1">
    <location>
        <begin position="278"/>
        <end position="301"/>
    </location>
</feature>
<feature type="transmembrane region" description="Helical" evidence="1">
    <location>
        <begin position="198"/>
        <end position="216"/>
    </location>
</feature>
<feature type="transmembrane region" description="Helical" evidence="1">
    <location>
        <begin position="71"/>
        <end position="91"/>
    </location>
</feature>
<name>A0ABU6BTW2_9PSED</name>
<dbReference type="Pfam" id="PF19528">
    <property type="entry name" value="DUF6056"/>
    <property type="match status" value="1"/>
</dbReference>
<dbReference type="Proteomes" id="UP001336015">
    <property type="component" value="Unassembled WGS sequence"/>
</dbReference>
<feature type="transmembrane region" description="Helical" evidence="1">
    <location>
        <begin position="133"/>
        <end position="152"/>
    </location>
</feature>
<reference evidence="2 3" key="1">
    <citation type="journal article" date="2023" name="Int J Dairy Technol">
        <title>Genome based analysis of Pseudomonas paracarnis RQ057, a strain responsible for blue discoloration spoilage in processed cheese.</title>
        <authorList>
            <person name="Rodrigues Rd.S."/>
            <person name="Machado S.G."/>
            <person name="de Carvalho A.F."/>
            <person name="Nero L.A."/>
        </authorList>
    </citation>
    <scope>NUCLEOTIDE SEQUENCE [LARGE SCALE GENOMIC DNA]</scope>
    <source>
        <strain evidence="2 3">RQ057</strain>
    </source>
</reference>
<keyword evidence="1" id="KW-0812">Transmembrane</keyword>
<feature type="transmembrane region" description="Helical" evidence="1">
    <location>
        <begin position="103"/>
        <end position="121"/>
    </location>
</feature>
<dbReference type="EMBL" id="JAJGWQ010000007">
    <property type="protein sequence ID" value="MEB3783759.1"/>
    <property type="molecule type" value="Genomic_DNA"/>
</dbReference>
<evidence type="ECO:0000313" key="3">
    <source>
        <dbReference type="Proteomes" id="UP001336015"/>
    </source>
</evidence>
<keyword evidence="1" id="KW-0472">Membrane</keyword>
<protein>
    <submittedName>
        <fullName evidence="2">DUF6056 family protein</fullName>
    </submittedName>
</protein>
<feature type="transmembrane region" description="Helical" evidence="1">
    <location>
        <begin position="252"/>
        <end position="271"/>
    </location>
</feature>